<dbReference type="InterPro" id="IPR003644">
    <property type="entry name" value="Calx_beta"/>
</dbReference>
<feature type="coiled-coil region" evidence="5">
    <location>
        <begin position="1919"/>
        <end position="1953"/>
    </location>
</feature>
<dbReference type="InterPro" id="IPR038081">
    <property type="entry name" value="CalX-like_sf"/>
</dbReference>
<feature type="region of interest" description="Disordered" evidence="6">
    <location>
        <begin position="50"/>
        <end position="78"/>
    </location>
</feature>
<feature type="coiled-coil region" evidence="5">
    <location>
        <begin position="1086"/>
        <end position="1148"/>
    </location>
</feature>
<keyword evidence="3" id="KW-0106">Calcium</keyword>
<evidence type="ECO:0000313" key="8">
    <source>
        <dbReference type="EMBL" id="CBY11373.1"/>
    </source>
</evidence>
<evidence type="ECO:0000256" key="5">
    <source>
        <dbReference type="SAM" id="Coils"/>
    </source>
</evidence>
<feature type="coiled-coil region" evidence="5">
    <location>
        <begin position="925"/>
        <end position="1036"/>
    </location>
</feature>
<evidence type="ECO:0000256" key="1">
    <source>
        <dbReference type="ARBA" id="ARBA00022729"/>
    </source>
</evidence>
<dbReference type="SUPFAM" id="SSF57997">
    <property type="entry name" value="Tropomyosin"/>
    <property type="match status" value="1"/>
</dbReference>
<feature type="compositionally biased region" description="Polar residues" evidence="6">
    <location>
        <begin position="7"/>
        <end position="19"/>
    </location>
</feature>
<feature type="coiled-coil region" evidence="5">
    <location>
        <begin position="2231"/>
        <end position="2391"/>
    </location>
</feature>
<feature type="region of interest" description="Disordered" evidence="6">
    <location>
        <begin position="3272"/>
        <end position="3291"/>
    </location>
</feature>
<organism evidence="8">
    <name type="scientific">Oikopleura dioica</name>
    <name type="common">Tunicate</name>
    <dbReference type="NCBI Taxonomy" id="34765"/>
    <lineage>
        <taxon>Eukaryota</taxon>
        <taxon>Metazoa</taxon>
        <taxon>Chordata</taxon>
        <taxon>Tunicata</taxon>
        <taxon>Appendicularia</taxon>
        <taxon>Copelata</taxon>
        <taxon>Oikopleuridae</taxon>
        <taxon>Oikopleura</taxon>
    </lineage>
</organism>
<evidence type="ECO:0000313" key="9">
    <source>
        <dbReference type="Proteomes" id="UP000001307"/>
    </source>
</evidence>
<evidence type="ECO:0000259" key="7">
    <source>
        <dbReference type="Pfam" id="PF03160"/>
    </source>
</evidence>
<dbReference type="Pfam" id="PF03160">
    <property type="entry name" value="Calx-beta"/>
    <property type="match status" value="1"/>
</dbReference>
<feature type="region of interest" description="Disordered" evidence="6">
    <location>
        <begin position="3445"/>
        <end position="3472"/>
    </location>
</feature>
<keyword evidence="9" id="KW-1185">Reference proteome</keyword>
<accession>E4XND5</accession>
<feature type="region of interest" description="Disordered" evidence="6">
    <location>
        <begin position="542"/>
        <end position="565"/>
    </location>
</feature>
<feature type="coiled-coil region" evidence="5">
    <location>
        <begin position="809"/>
        <end position="854"/>
    </location>
</feature>
<feature type="coiled-coil region" evidence="5">
    <location>
        <begin position="1622"/>
        <end position="1719"/>
    </location>
</feature>
<dbReference type="SUPFAM" id="SSF141072">
    <property type="entry name" value="CalX-like"/>
    <property type="match status" value="1"/>
</dbReference>
<feature type="coiled-coil region" evidence="5">
    <location>
        <begin position="1839"/>
        <end position="1866"/>
    </location>
</feature>
<proteinExistence type="predicted"/>
<reference evidence="8" key="1">
    <citation type="journal article" date="2010" name="Science">
        <title>Plasticity of animal genome architecture unmasked by rapid evolution of a pelagic tunicate.</title>
        <authorList>
            <person name="Denoeud F."/>
            <person name="Henriet S."/>
            <person name="Mungpakdee S."/>
            <person name="Aury J.M."/>
            <person name="Da Silva C."/>
            <person name="Brinkmann H."/>
            <person name="Mikhaleva J."/>
            <person name="Olsen L.C."/>
            <person name="Jubin C."/>
            <person name="Canestro C."/>
            <person name="Bouquet J.M."/>
            <person name="Danks G."/>
            <person name="Poulain J."/>
            <person name="Campsteijn C."/>
            <person name="Adamski M."/>
            <person name="Cross I."/>
            <person name="Yadetie F."/>
            <person name="Muffato M."/>
            <person name="Louis A."/>
            <person name="Butcher S."/>
            <person name="Tsagkogeorga G."/>
            <person name="Konrad A."/>
            <person name="Singh S."/>
            <person name="Jensen M.F."/>
            <person name="Cong E.H."/>
            <person name="Eikeseth-Otteraa H."/>
            <person name="Noel B."/>
            <person name="Anthouard V."/>
            <person name="Porcel B.M."/>
            <person name="Kachouri-Lafond R."/>
            <person name="Nishino A."/>
            <person name="Ugolini M."/>
            <person name="Chourrout P."/>
            <person name="Nishida H."/>
            <person name="Aasland R."/>
            <person name="Huzurbazar S."/>
            <person name="Westhof E."/>
            <person name="Delsuc F."/>
            <person name="Lehrach H."/>
            <person name="Reinhardt R."/>
            <person name="Weissenbach J."/>
            <person name="Roy S.W."/>
            <person name="Artiguenave F."/>
            <person name="Postlethwait J.H."/>
            <person name="Manak J.R."/>
            <person name="Thompson E.M."/>
            <person name="Jaillon O."/>
            <person name="Du Pasquier L."/>
            <person name="Boudinot P."/>
            <person name="Liberles D.A."/>
            <person name="Volff J.N."/>
            <person name="Philippe H."/>
            <person name="Lenhard B."/>
            <person name="Roest Crollius H."/>
            <person name="Wincker P."/>
            <person name="Chourrout D."/>
        </authorList>
    </citation>
    <scope>NUCLEOTIDE SEQUENCE [LARGE SCALE GENOMIC DNA]</scope>
</reference>
<dbReference type="Gene3D" id="1.10.287.1490">
    <property type="match status" value="1"/>
</dbReference>
<dbReference type="EMBL" id="FN653083">
    <property type="protein sequence ID" value="CBY11373.1"/>
    <property type="molecule type" value="Genomic_DNA"/>
</dbReference>
<keyword evidence="1" id="KW-0732">Signal</keyword>
<keyword evidence="4 5" id="KW-0175">Coiled coil</keyword>
<dbReference type="GO" id="GO:0016020">
    <property type="term" value="C:membrane"/>
    <property type="evidence" value="ECO:0007669"/>
    <property type="project" value="InterPro"/>
</dbReference>
<dbReference type="InParanoid" id="E4XND5"/>
<name>E4XND5_OIKDI</name>
<gene>
    <name evidence="8" type="ORF">GSOID_T00015692001</name>
</gene>
<evidence type="ECO:0000256" key="4">
    <source>
        <dbReference type="ARBA" id="ARBA00023054"/>
    </source>
</evidence>
<protein>
    <recommendedName>
        <fullName evidence="7">Calx-beta domain-containing protein</fullName>
    </recommendedName>
</protein>
<evidence type="ECO:0000256" key="2">
    <source>
        <dbReference type="ARBA" id="ARBA00022737"/>
    </source>
</evidence>
<feature type="coiled-coil region" evidence="5">
    <location>
        <begin position="2490"/>
        <end position="3067"/>
    </location>
</feature>
<feature type="region of interest" description="Disordered" evidence="6">
    <location>
        <begin position="1"/>
        <end position="22"/>
    </location>
</feature>
<evidence type="ECO:0000256" key="3">
    <source>
        <dbReference type="ARBA" id="ARBA00022837"/>
    </source>
</evidence>
<dbReference type="GO" id="GO:0007154">
    <property type="term" value="P:cell communication"/>
    <property type="evidence" value="ECO:0007669"/>
    <property type="project" value="InterPro"/>
</dbReference>
<feature type="coiled-coil region" evidence="5">
    <location>
        <begin position="1177"/>
        <end position="1579"/>
    </location>
</feature>
<sequence>MEGDPPNSRNENTFSSSQVVRRKVVEKTAVSESVFSSSTSRARRTSAFGNEEVVHLGQTQSTELERRKIRRSSSGSSEIYHLRKTPSMASVSSVASISEEMPLVSWNRALTSIRHGDSLSISAVTDRIVDHDVKAFWGVEIATNMAKYQRWKGEIVVPKGHKRGQTTVSIEEIISDFTASRNINHKRSKFEVEEIDQIILLFNAVEGGKIRRAGARCFISILDERKRRSEITTDGFNGVEMSSELEKLKQQLAESEKLNAKIQLELETANSAFAELKKDFDSSSVQINRLKSEKAILEKENSSDDANLATAEREKAELEAALQEHKEKLAQLDENVTDHKWEKDIVLKTPLSSDLENKNDQVLANLEQQLAESKIENEKLKIDSAEAMKAFDEMKQSMDGLNASLGDSRNAQKEEIDALEKLLADLKQQLSDYELENDKLRSENAEKDKSLDELKINMDSLNASIGDKVESTKDEIKNLQKLLDELNQQLADSQAENDKLQSENSKTKIALNEMNSNAESLSESLGEIETLRKLLDELKQELANSQSENEKLKSETSEANKTQEAELEDLRKQLVASNGENDTLNFEKEELNKAMDIIKLNVDALTKRVRERDDEIEDLKSLLKATKNENAKIKIDLDDCKAQNSQLQGRFCKFNQPTTKSIQSKNDSLQNHIKLLNKKIADQKTELDFFNSAKAKAVDLIAQKNDEIDALKAKMDAMEQNQKDSKGLLNKQNQEISDLKRENLKLKDESDSSKETIENINSAFVILAANFEFLKIISTAQKEKITRQDEEISSLRASFFEQTKKTANVEKSKEILAKEHQNLKNASDRDAVFIKELEEQVSKLKMQVTSLEDLNNSSDASLKQSADENTKLSSLNSDLQKRLTELTATLEVVDKCARKVENDNENIKKMHILVVANFRMIKNFVQALRDSIQILESDIDEKEIIIVDFKNQQKNQEDAKLVFIANIKLLKEKQDQLTENNKSSAVEIDNLKSEVSVLSGELKILALENENLKASLQSSEDAKSLLEKENDELQTTMTDRNRDFDEMRKVKELISIEHESLLRSTQANDKKILELESEKSINLSTINAINEEKSALLKNLSSLESEKRALLEEKTFAEEKINTLTLRLESMEEKYTSLELVNKNLKDENETIYTNLNLRIAQNADLESSNSSLTSEKEASAELIRNQQEEIESLKQKSLKLENEKAEAHLVIKNLSNIGKILEANLKLIASHVASLLSQIEELEKTKSDIEHKYEALGHAHQIVLKKIDDSNILIQSLRKNNSELVEQVSGLSDNITRLQNDLSATTLERDDIIKSKSNLESQLEHLKLKNVGLESESIEQKMLFKNMKNAQFVFAANINKLVVQFKKTQEKLDSMTSERELQDQEKLKLLSQFEVYSAKIAELEQEILKLSQDADDKVNHFKSILDETEYENNDLKADKAKLEQELSILSASSETLQARFLNLQNAQIIIAANFEVLLPLVEELQLSKNMLEIELEGVKDVNHALKTDADLQTQKIEALQLSNSDAKDLNKKLDDALKIAQQNFAVLDDLVRDLLSDKENLKNEIVVLRSSNDKLLQEKTNLANQNELDSATIHEQLSNIALLEASLKQSGDDNINLSAQLSQVDADRNTLEARYAAFEEKHKALVAEKNAVEERLKESEDHNANLSALLATNEADRITLNAEKASLQHKHENLLQSFNELEKDHDLLKIQKEEADSLINNYNSLTILLEGNMKLLANHVKNLFAKISSIEKEKLAILQQLENADEEKKFLNQERRDLLQQVKQNDKELTDLKIERSTISEELENAKEISSAQKITIKSLTDQLEDVSNAKLVVESFGRQLKELVKTLQEDKTVLESENSKLERKLQDFMEPNNLIMAISKQLELSESTCRTQKLLIEDCENAKNVIEANFKLLAAAVKNLQSEVVTKTDQISKLTNEKNQLETNFANASVIIAGNLKFLEAKVLDLASQISSHKNTISLLTNIIDDNKIVISNDAVTISSLENNLVILESTISNKKIENTALNEQVVHLTTIFQKVEAANVDLEFNLQKISSEMERQSEKIVELELENKEIKWSKNLLQNEYATNLQQVELDTELIKNLNEEISAKDGEIEHLTTNFKSLKLEKQLLQEEQDVLIKAHKFVVEEKEMFENELEKAKEENMDLRELVRNFNSTTLIIETNFKVLTDLVTTLKAENKCLAESKSDLEKLLLDNENVRKILEDSTIAQSEIIASQTNNIESLKDQKVSLERSVEGLRTEKEDLLIAADKQKQLVNKLSDDIALLETKNSSLEGEVQRLNTLSSTLESKLKLLSDTVQNLLEQIQGLEKANADQKSENKNLHQQLNILKTQMIDAKNEITQLVSNLTVTQGERDQLLTEKETVESELKALTDIYQMLSGDNLVQQKTIEGLEQQLADLNNFTILVEENSKKLADLVNRLNDEKNTLTKEKTKLERKIEEFNSVTVVIGSNFKLLADSLSNLKSELDIKTEESMKLAETCESLNSENRKLKEDIEVLEANSLKQNAELQNLENANKLFGENLKIINDEIEKLRFEKRASDKQKKILETELEDLKESHDQISQKNKNFEDQIDLDSKMIHRQTTRLSELEVMLEEEQQNLSDCKIKLSQIENENKTAKELILNLSSANTLICANFQKILKSVKSLQSKFDCLVAENKDLSDQIDGDSARIQELQDQISTFIYQMSDKEDENELLAAELNDKATEIKSLNEQKRKLENDLDALNSSVSDGISIMSENFKISKNFVTNLRIDLVEKNESISKLTEELTDIININASQEKSLKQLESEVTKRDSEIEILKTDNSTLESKNQEHQATVDSLRIEKKTLTEEISKLESEKTDVEKQADTFNALFEKVEAANVDLETNLREISAKIETKNQEINDLENTKKNLEETINGLLLDKTNLNENLNKLEVDKISLNNQINQLAENVKILNDEIIKLKMALQSENESNSKLQETNVALEKQIDILESKLRSLTAEQKDLKKSHDGLNSKLIDLEEQKNFDSQEIEQKTSRISELEALLKAAEEDLSTSKERLKELENEKKKAETLILNLNNAIYLIEGNCKKIMASVELLHSTNDDLNERNNVLAEQNDHDAASIQELQDQLKSQLLEKANLNEIIAKLEQDKNALDGQISQQQSELKKAEDANVLLVFEDLKKSQNDLNSTIRDLEKQKDLDSQEIDGKTARITELDAANEELRIQLSAAQNEIDEKTEEASNLALKIAALESENSVLDKLSSELQKNLQKISDHVTQQTLRISDMESENGSLKNSLETREKDNTNHQDNITNLYQLITELESKIASLNLENLDKDMEIKTLKEKTAELEKEVEDLEFEKNILVKTPLSGPDALESGQDAKHEEMLALKDDLKLKDEEIDALKKQLDELSDELQRIIEEQGKSVSKIKALEDEKNNLEQIQEGFEIASTLRKELEELEQKERLKSEADNELKNELEEANKERKASEGVLNNEVAPAIDDLESRQALADLDMQKLIGKLVDNELLPEDFNDYFIDDDLIDSVRENTPESKEVTTAEKIKRKIIPLPFLIKKTATEIKYVHENLKLFVRDVVTRETQTLFSTVIFDSPDISVNLEETKLDFRLARTGDTSQVCAVNWEIWSESLESDQDLFVELSGTARFQEGDEFTTVAVDFNPTFLFSQNEDAKYFTCRISSNTNCAVLTDPADNPPNEIQISVDGLETMPSGRGYLEFCSTEINVQPTSKKISVRVRRRGSIGRAKDSLIFSQDGSAQEGRDYFCHKNIHRIRFGETDVYKDVHLSLGPRSLDEKNFFMTLADPEDAKIDMERNYETSIRILPMSVPFSRPTFMQLASVDSISTTSSEADYPLEILDDDDLEALDNVDVDGFINADFESSDGVLSFDQDMFNFWYESGTLEIPCTSEMAGKWTIIQSDSSKVSEIVTEKSGSLSRGFSLITIRLTVPRNEESDRSNKLGVFKIRAEVGQSIAETLVVLRPLP</sequence>
<feature type="coiled-coil region" evidence="5">
    <location>
        <begin position="2000"/>
        <end position="2174"/>
    </location>
</feature>
<keyword evidence="2" id="KW-0677">Repeat</keyword>
<dbReference type="PANTHER" id="PTHR32083">
    <property type="entry name" value="CILIA AND FLAGELLA-ASSOCIATED PROTEIN 58-RELATED"/>
    <property type="match status" value="1"/>
</dbReference>
<dbReference type="Gene3D" id="1.20.5.340">
    <property type="match status" value="1"/>
</dbReference>
<feature type="compositionally biased region" description="Basic and acidic residues" evidence="6">
    <location>
        <begin position="3445"/>
        <end position="3471"/>
    </location>
</feature>
<evidence type="ECO:0000256" key="6">
    <source>
        <dbReference type="SAM" id="MobiDB-lite"/>
    </source>
</evidence>
<feature type="domain" description="Calx-beta" evidence="7">
    <location>
        <begin position="3711"/>
        <end position="3803"/>
    </location>
</feature>
<dbReference type="OrthoDB" id="10255522at2759"/>
<feature type="coiled-coil region" evidence="5">
    <location>
        <begin position="3110"/>
        <end position="3254"/>
    </location>
</feature>
<feature type="compositionally biased region" description="Basic and acidic residues" evidence="6">
    <location>
        <begin position="548"/>
        <end position="565"/>
    </location>
</feature>
<dbReference type="Proteomes" id="UP000001307">
    <property type="component" value="Unassembled WGS sequence"/>
</dbReference>
<dbReference type="Gene3D" id="2.60.40.2030">
    <property type="match status" value="1"/>
</dbReference>
<feature type="coiled-coil region" evidence="5">
    <location>
        <begin position="1748"/>
        <end position="1810"/>
    </location>
</feature>
<feature type="coiled-coil region" evidence="5">
    <location>
        <begin position="2423"/>
        <end position="2461"/>
    </location>
</feature>